<gene>
    <name evidence="2" type="ORF">ACFSB2_23005</name>
</gene>
<accession>A0ABW4JMA8</accession>
<dbReference type="Pfam" id="PF01636">
    <property type="entry name" value="APH"/>
    <property type="match status" value="1"/>
</dbReference>
<sequence length="318" mass="36471">MRDKDDLTITRAVRASYNLKVDKLTWCDSLYLRRVAARLEARDKTYKLKRFAGTQQRLQTLANGYQQVAACRLHEFPTWHRTAQGKAYIRVQGQLLYLLDWVHGKPFEHTSAHAYALGRTLRKLHVPPRSRQSFTTPSLRRRIDQIEQVTTLLSNKDSTLHLPSVARDFITVQTDALVPLLKTSMRMLKELGPKLSYVMVHGDVTVPNVLMNGRTAVLIDWERLSLGFAMEELAKTVMNTCNLSIPHARALLAGYGWSSLSDDAKAAFGVFLQIPREVNYLLLRASRRRPSKADRAQWKLVMDTWAERQRLFEALVDV</sequence>
<reference evidence="3" key="1">
    <citation type="journal article" date="2019" name="Int. J. Syst. Evol. Microbiol.">
        <title>The Global Catalogue of Microorganisms (GCM) 10K type strain sequencing project: providing services to taxonomists for standard genome sequencing and annotation.</title>
        <authorList>
            <consortium name="The Broad Institute Genomics Platform"/>
            <consortium name="The Broad Institute Genome Sequencing Center for Infectious Disease"/>
            <person name="Wu L."/>
            <person name="Ma J."/>
        </authorList>
    </citation>
    <scope>NUCLEOTIDE SEQUENCE [LARGE SCALE GENOMIC DNA]</scope>
    <source>
        <strain evidence="3">CGMCC 1.12286</strain>
    </source>
</reference>
<dbReference type="InterPro" id="IPR011009">
    <property type="entry name" value="Kinase-like_dom_sf"/>
</dbReference>
<comment type="caution">
    <text evidence="2">The sequence shown here is derived from an EMBL/GenBank/DDBJ whole genome shotgun (WGS) entry which is preliminary data.</text>
</comment>
<proteinExistence type="predicted"/>
<dbReference type="Gene3D" id="3.30.200.20">
    <property type="entry name" value="Phosphorylase Kinase, domain 1"/>
    <property type="match status" value="1"/>
</dbReference>
<evidence type="ECO:0000313" key="2">
    <source>
        <dbReference type="EMBL" id="MFD1677534.1"/>
    </source>
</evidence>
<dbReference type="InterPro" id="IPR002575">
    <property type="entry name" value="Aminoglycoside_PTrfase"/>
</dbReference>
<dbReference type="SUPFAM" id="SSF56112">
    <property type="entry name" value="Protein kinase-like (PK-like)"/>
    <property type="match status" value="1"/>
</dbReference>
<evidence type="ECO:0000313" key="3">
    <source>
        <dbReference type="Proteomes" id="UP001597079"/>
    </source>
</evidence>
<feature type="domain" description="Aminoglycoside phosphotransferase" evidence="1">
    <location>
        <begin position="44"/>
        <end position="256"/>
    </location>
</feature>
<dbReference type="RefSeq" id="WP_377945423.1">
    <property type="nucleotide sequence ID" value="NZ_JBHUCX010000092.1"/>
</dbReference>
<keyword evidence="3" id="KW-1185">Reference proteome</keyword>
<organism evidence="2 3">
    <name type="scientific">Alicyclobacillus fodiniaquatilis</name>
    <dbReference type="NCBI Taxonomy" id="1661150"/>
    <lineage>
        <taxon>Bacteria</taxon>
        <taxon>Bacillati</taxon>
        <taxon>Bacillota</taxon>
        <taxon>Bacilli</taxon>
        <taxon>Bacillales</taxon>
        <taxon>Alicyclobacillaceae</taxon>
        <taxon>Alicyclobacillus</taxon>
    </lineage>
</organism>
<dbReference type="EMBL" id="JBHUCX010000092">
    <property type="protein sequence ID" value="MFD1677534.1"/>
    <property type="molecule type" value="Genomic_DNA"/>
</dbReference>
<dbReference type="Gene3D" id="3.90.1200.10">
    <property type="match status" value="1"/>
</dbReference>
<evidence type="ECO:0000259" key="1">
    <source>
        <dbReference type="Pfam" id="PF01636"/>
    </source>
</evidence>
<name>A0ABW4JMA8_9BACL</name>
<protein>
    <submittedName>
        <fullName evidence="2">Phosphotransferase</fullName>
    </submittedName>
</protein>
<dbReference type="Proteomes" id="UP001597079">
    <property type="component" value="Unassembled WGS sequence"/>
</dbReference>